<sequence>MAYTGGTVEGPTIENDDMEDEAFTGFLTAALSCALAHMRPGASFYLWHADTRRDPFTRALDACGARARQVLVWVKGSFALGRQDYRWQHEPCLYGWKEGAAHYFDPSRSESTVIEDVDLGSLTKAQLLERLRAVCAGPSTVVRCERPPRSAEHPTMKPVRLIAYLMANSSRRGDTVLDPFVGSGTTVVACEQMGRACRAMELDPRYCDVAIGRWERLTGGTAVREG</sequence>
<dbReference type="GO" id="GO:0032259">
    <property type="term" value="P:methylation"/>
    <property type="evidence" value="ECO:0007669"/>
    <property type="project" value="UniProtKB-KW"/>
</dbReference>
<feature type="domain" description="DNA methylase N-4/N-6" evidence="4">
    <location>
        <begin position="19"/>
        <end position="210"/>
    </location>
</feature>
<dbReference type="Gene3D" id="3.40.50.150">
    <property type="entry name" value="Vaccinia Virus protein VP39"/>
    <property type="match status" value="1"/>
</dbReference>
<evidence type="ECO:0000256" key="3">
    <source>
        <dbReference type="RuleBase" id="RU362026"/>
    </source>
</evidence>
<dbReference type="GO" id="GO:0008170">
    <property type="term" value="F:N-methyltransferase activity"/>
    <property type="evidence" value="ECO:0007669"/>
    <property type="project" value="InterPro"/>
</dbReference>
<proteinExistence type="inferred from homology"/>
<dbReference type="EMBL" id="BQKC01000001">
    <property type="protein sequence ID" value="GJM55660.1"/>
    <property type="molecule type" value="Genomic_DNA"/>
</dbReference>
<dbReference type="RefSeq" id="WP_265590876.1">
    <property type="nucleotide sequence ID" value="NZ_BQKC01000001.1"/>
</dbReference>
<dbReference type="SUPFAM" id="SSF53335">
    <property type="entry name" value="S-adenosyl-L-methionine-dependent methyltransferases"/>
    <property type="match status" value="1"/>
</dbReference>
<name>A0AAV5B4G8_9ACTN</name>
<dbReference type="EC" id="2.1.1.-" evidence="3"/>
<protein>
    <recommendedName>
        <fullName evidence="3">Methyltransferase</fullName>
        <ecNumber evidence="3">2.1.1.-</ecNumber>
    </recommendedName>
</protein>
<evidence type="ECO:0000313" key="6">
    <source>
        <dbReference type="Proteomes" id="UP001055025"/>
    </source>
</evidence>
<gene>
    <name evidence="5" type="ORF">ATOP_13150</name>
</gene>
<dbReference type="AlphaFoldDB" id="A0AAV5B4G8"/>
<evidence type="ECO:0000259" key="4">
    <source>
        <dbReference type="Pfam" id="PF01555"/>
    </source>
</evidence>
<comment type="caution">
    <text evidence="5">The sequence shown here is derived from an EMBL/GenBank/DDBJ whole genome shotgun (WGS) entry which is preliminary data.</text>
</comment>
<dbReference type="Proteomes" id="UP001055025">
    <property type="component" value="Unassembled WGS sequence"/>
</dbReference>
<reference evidence="5" key="1">
    <citation type="journal article" date="2022" name="Int. J. Syst. Evol. Microbiol.">
        <title>Granulimonas faecalis gen. nov., sp. nov., and Leptogranulimonas caecicola gen. nov., sp. nov., novel lactate-producing Atopobiaceae bacteria isolated from mouse intestines, and an emended description of the family Atopobiaceae.</title>
        <authorList>
            <person name="Morinaga K."/>
            <person name="Kusada H."/>
            <person name="Sakamoto S."/>
            <person name="Murakami T."/>
            <person name="Toyoda A."/>
            <person name="Mori H."/>
            <person name="Meng X.Y."/>
            <person name="Takashino M."/>
            <person name="Murotomi K."/>
            <person name="Tamaki H."/>
        </authorList>
    </citation>
    <scope>NUCLEOTIDE SEQUENCE</scope>
    <source>
        <strain evidence="5">OPF53</strain>
    </source>
</reference>
<dbReference type="InterPro" id="IPR029063">
    <property type="entry name" value="SAM-dependent_MTases_sf"/>
</dbReference>
<dbReference type="PRINTS" id="PR00508">
    <property type="entry name" value="S21N4MTFRASE"/>
</dbReference>
<dbReference type="InterPro" id="IPR002941">
    <property type="entry name" value="DNA_methylase_N4/N6"/>
</dbReference>
<comment type="similarity">
    <text evidence="3">Belongs to the N(4)/N(6)-methyltransferase family.</text>
</comment>
<evidence type="ECO:0000256" key="1">
    <source>
        <dbReference type="ARBA" id="ARBA00022603"/>
    </source>
</evidence>
<accession>A0AAV5B4G8</accession>
<keyword evidence="6" id="KW-1185">Reference proteome</keyword>
<keyword evidence="2" id="KW-0808">Transferase</keyword>
<dbReference type="Pfam" id="PF01555">
    <property type="entry name" value="N6_N4_Mtase"/>
    <property type="match status" value="1"/>
</dbReference>
<keyword evidence="1" id="KW-0489">Methyltransferase</keyword>
<evidence type="ECO:0000256" key="2">
    <source>
        <dbReference type="ARBA" id="ARBA00022679"/>
    </source>
</evidence>
<organism evidence="5 6">
    <name type="scientific">Granulimonas faecalis</name>
    <dbReference type="NCBI Taxonomy" id="2894155"/>
    <lineage>
        <taxon>Bacteria</taxon>
        <taxon>Bacillati</taxon>
        <taxon>Actinomycetota</taxon>
        <taxon>Coriobacteriia</taxon>
        <taxon>Coriobacteriales</taxon>
        <taxon>Kribbibacteriaceae</taxon>
        <taxon>Granulimonas</taxon>
    </lineage>
</organism>
<dbReference type="InterPro" id="IPR001091">
    <property type="entry name" value="RM_Methyltransferase"/>
</dbReference>
<evidence type="ECO:0000313" key="5">
    <source>
        <dbReference type="EMBL" id="GJM55660.1"/>
    </source>
</evidence>
<dbReference type="GO" id="GO:0003677">
    <property type="term" value="F:DNA binding"/>
    <property type="evidence" value="ECO:0007669"/>
    <property type="project" value="InterPro"/>
</dbReference>